<dbReference type="GO" id="GO:0046872">
    <property type="term" value="F:metal ion binding"/>
    <property type="evidence" value="ECO:0007669"/>
    <property type="project" value="UniProtKB-KW"/>
</dbReference>
<dbReference type="Gene3D" id="3.20.20.70">
    <property type="entry name" value="Aldolase class I"/>
    <property type="match status" value="1"/>
</dbReference>
<keyword evidence="2" id="KW-0479">Metal-binding</keyword>
<evidence type="ECO:0000313" key="7">
    <source>
        <dbReference type="Proteomes" id="UP000622890"/>
    </source>
</evidence>
<dbReference type="GO" id="GO:0006552">
    <property type="term" value="P:L-leucine catabolic process"/>
    <property type="evidence" value="ECO:0007669"/>
    <property type="project" value="TreeGrafter"/>
</dbReference>
<evidence type="ECO:0000256" key="1">
    <source>
        <dbReference type="ARBA" id="ARBA00009405"/>
    </source>
</evidence>
<name>A0A934W1G0_9BURK</name>
<evidence type="ECO:0000259" key="5">
    <source>
        <dbReference type="PROSITE" id="PS50991"/>
    </source>
</evidence>
<organism evidence="6 7">
    <name type="scientific">Noviherbaspirillum pedocola</name>
    <dbReference type="NCBI Taxonomy" id="2801341"/>
    <lineage>
        <taxon>Bacteria</taxon>
        <taxon>Pseudomonadati</taxon>
        <taxon>Pseudomonadota</taxon>
        <taxon>Betaproteobacteria</taxon>
        <taxon>Burkholderiales</taxon>
        <taxon>Oxalobacteraceae</taxon>
        <taxon>Noviherbaspirillum</taxon>
    </lineage>
</organism>
<feature type="domain" description="Pyruvate carboxyltransferase" evidence="5">
    <location>
        <begin position="16"/>
        <end position="282"/>
    </location>
</feature>
<evidence type="ECO:0000256" key="4">
    <source>
        <dbReference type="SAM" id="MobiDB-lite"/>
    </source>
</evidence>
<dbReference type="GO" id="GO:0004419">
    <property type="term" value="F:hydroxymethylglutaryl-CoA lyase activity"/>
    <property type="evidence" value="ECO:0007669"/>
    <property type="project" value="TreeGrafter"/>
</dbReference>
<reference evidence="6" key="1">
    <citation type="submission" date="2021-01" db="EMBL/GenBank/DDBJ databases">
        <title>Genome sequence of strain Noviherbaspirillum sp. DKR-6.</title>
        <authorList>
            <person name="Chaudhary D.K."/>
        </authorList>
    </citation>
    <scope>NUCLEOTIDE SEQUENCE</scope>
    <source>
        <strain evidence="6">DKR-6</strain>
    </source>
</reference>
<proteinExistence type="inferred from homology"/>
<dbReference type="InterPro" id="IPR000891">
    <property type="entry name" value="PYR_CT"/>
</dbReference>
<evidence type="ECO:0000256" key="3">
    <source>
        <dbReference type="ARBA" id="ARBA00023239"/>
    </source>
</evidence>
<keyword evidence="7" id="KW-1185">Reference proteome</keyword>
<dbReference type="PROSITE" id="PS50991">
    <property type="entry name" value="PYR_CT"/>
    <property type="match status" value="1"/>
</dbReference>
<dbReference type="NCBIfam" id="NF004283">
    <property type="entry name" value="PRK05692.1"/>
    <property type="match status" value="1"/>
</dbReference>
<dbReference type="InterPro" id="IPR043594">
    <property type="entry name" value="HMGL"/>
</dbReference>
<protein>
    <submittedName>
        <fullName evidence="6">Hydroxymethylglutaryl-CoA lyase</fullName>
    </submittedName>
</protein>
<accession>A0A934W1G0</accession>
<dbReference type="InterPro" id="IPR013785">
    <property type="entry name" value="Aldolase_TIM"/>
</dbReference>
<dbReference type="PANTHER" id="PTHR42738:SF7">
    <property type="entry name" value="HYDROXYMETHYLGLUTARYL-COA LYASE"/>
    <property type="match status" value="1"/>
</dbReference>
<feature type="compositionally biased region" description="Low complexity" evidence="4">
    <location>
        <begin position="327"/>
        <end position="339"/>
    </location>
</feature>
<dbReference type="Proteomes" id="UP000622890">
    <property type="component" value="Unassembled WGS sequence"/>
</dbReference>
<keyword evidence="3 6" id="KW-0456">Lyase</keyword>
<dbReference type="Pfam" id="PF00682">
    <property type="entry name" value="HMGL-like"/>
    <property type="match status" value="1"/>
</dbReference>
<dbReference type="FunFam" id="3.20.20.70:FF:000071">
    <property type="entry name" value="Hydroxymethylglutaryl-CoA lyase"/>
    <property type="match status" value="1"/>
</dbReference>
<sequence length="339" mass="35959">MANSTLPFHAFVGRRVYINDVAMRDGLQIEPEFVPTEDKIRMVNALSRTGLAKIEVTSFTSPKAIPALRDAEAVMKQIDRMEGVSYVALVPNLRGAERALECRVDEINMVMSASETHNLANVRMTRAQSRRMLTDIIQAACGAAAINISISTAFGCPMEGAVAAREVLELGDWFAQQGATGITLCDTTGMANPLQVEALCDGLAERWKGLELTLHFHNTRGMGLANALAGLNAGINRYDASLGGLGGCPYAPGATGNVCTEDLVHMLAAMGCDTGVDLEALLACAAQLPQLIGHDVPGQVLKAGKSDRRYPTPPDFVESRERALARDGSASDGKAAASS</sequence>
<dbReference type="SUPFAM" id="SSF51569">
    <property type="entry name" value="Aldolase"/>
    <property type="match status" value="1"/>
</dbReference>
<evidence type="ECO:0000256" key="2">
    <source>
        <dbReference type="ARBA" id="ARBA00022723"/>
    </source>
</evidence>
<dbReference type="EMBL" id="JAEPBG010000003">
    <property type="protein sequence ID" value="MBK4735131.1"/>
    <property type="molecule type" value="Genomic_DNA"/>
</dbReference>
<dbReference type="CDD" id="cd07938">
    <property type="entry name" value="DRE_TIM_HMGL"/>
    <property type="match status" value="1"/>
</dbReference>
<comment type="caution">
    <text evidence="6">The sequence shown here is derived from an EMBL/GenBank/DDBJ whole genome shotgun (WGS) entry which is preliminary data.</text>
</comment>
<gene>
    <name evidence="6" type="ORF">JJB74_10965</name>
</gene>
<feature type="region of interest" description="Disordered" evidence="4">
    <location>
        <begin position="303"/>
        <end position="339"/>
    </location>
</feature>
<dbReference type="PANTHER" id="PTHR42738">
    <property type="entry name" value="HYDROXYMETHYLGLUTARYL-COA LYASE"/>
    <property type="match status" value="1"/>
</dbReference>
<comment type="similarity">
    <text evidence="1">Belongs to the HMG-CoA lyase family.</text>
</comment>
<dbReference type="RefSeq" id="WP_200591884.1">
    <property type="nucleotide sequence ID" value="NZ_JAEPBG010000003.1"/>
</dbReference>
<evidence type="ECO:0000313" key="6">
    <source>
        <dbReference type="EMBL" id="MBK4735131.1"/>
    </source>
</evidence>
<dbReference type="AlphaFoldDB" id="A0A934W1G0"/>
<dbReference type="GO" id="GO:0046951">
    <property type="term" value="P:ketone body biosynthetic process"/>
    <property type="evidence" value="ECO:0007669"/>
    <property type="project" value="TreeGrafter"/>
</dbReference>